<dbReference type="AlphaFoldDB" id="A0AAN2PKR8"/>
<protein>
    <submittedName>
        <fullName evidence="2">YopD</fullName>
    </submittedName>
</protein>
<dbReference type="InterPro" id="IPR031374">
    <property type="entry name" value="UPF0715"/>
</dbReference>
<feature type="transmembrane region" description="Helical" evidence="1">
    <location>
        <begin position="20"/>
        <end position="40"/>
    </location>
</feature>
<evidence type="ECO:0000313" key="2">
    <source>
        <dbReference type="EMBL" id="CEG34308.1"/>
    </source>
</evidence>
<name>A0AAN2PKR8_9BACI</name>
<accession>A0AAN2PKR8</accession>
<gene>
    <name evidence="2" type="primary">yopD</name>
    <name evidence="2" type="ORF">BN1180_04505</name>
</gene>
<feature type="transmembrane region" description="Helical" evidence="1">
    <location>
        <begin position="82"/>
        <end position="102"/>
    </location>
</feature>
<keyword evidence="1" id="KW-0472">Membrane</keyword>
<proteinExistence type="predicted"/>
<feature type="transmembrane region" description="Helical" evidence="1">
    <location>
        <begin position="114"/>
        <end position="133"/>
    </location>
</feature>
<keyword evidence="1" id="KW-1133">Transmembrane helix</keyword>
<dbReference type="EMBL" id="CCXW01000001">
    <property type="protein sequence ID" value="CEG34308.1"/>
    <property type="molecule type" value="Genomic_DNA"/>
</dbReference>
<comment type="caution">
    <text evidence="2">The sequence shown here is derived from an EMBL/GenBank/DDBJ whole genome shotgun (WGS) entry which is preliminary data.</text>
</comment>
<dbReference type="Pfam" id="PF17094">
    <property type="entry name" value="UPF0715"/>
    <property type="match status" value="1"/>
</dbReference>
<evidence type="ECO:0000313" key="3">
    <source>
        <dbReference type="Proteomes" id="UP000182110"/>
    </source>
</evidence>
<dbReference type="PROSITE" id="PS51257">
    <property type="entry name" value="PROKAR_LIPOPROTEIN"/>
    <property type="match status" value="1"/>
</dbReference>
<dbReference type="Proteomes" id="UP000182110">
    <property type="component" value="Unassembled WGS sequence"/>
</dbReference>
<keyword evidence="1" id="KW-0812">Transmembrane</keyword>
<reference evidence="2 3" key="1">
    <citation type="journal article" date="2014" name="Genome Announc.">
        <title>Genome Sequence of Bacillus simplex Strain P558, Isolated from a Human Fecal Sample.</title>
        <authorList>
            <person name="Croce O."/>
            <person name="Hugon P."/>
            <person name="Lagier J.C."/>
            <person name="Bibi F."/>
            <person name="Robert C."/>
            <person name="Azhar E.I."/>
            <person name="Raoult D."/>
            <person name="Fournier P.E."/>
        </authorList>
    </citation>
    <scope>NUCLEOTIDE SEQUENCE [LARGE SCALE GENOMIC DNA]</scope>
    <source>
        <strain evidence="2 3">P558</strain>
    </source>
</reference>
<organism evidence="2 3">
    <name type="scientific">Peribacillus simplex</name>
    <dbReference type="NCBI Taxonomy" id="1478"/>
    <lineage>
        <taxon>Bacteria</taxon>
        <taxon>Bacillati</taxon>
        <taxon>Bacillota</taxon>
        <taxon>Bacilli</taxon>
        <taxon>Bacillales</taxon>
        <taxon>Bacillaceae</taxon>
        <taxon>Peribacillus</taxon>
    </lineage>
</organism>
<keyword evidence="3" id="KW-1185">Reference proteome</keyword>
<evidence type="ECO:0000256" key="1">
    <source>
        <dbReference type="SAM" id="Phobius"/>
    </source>
</evidence>
<feature type="transmembrane region" description="Helical" evidence="1">
    <location>
        <begin position="46"/>
        <end position="70"/>
    </location>
</feature>
<sequence>MELWKISQKVSELSDVIPYYFFSLASSCLSLSTVLVVFSLGTWGVIGIIVISSYVVIPYLLFAVPVQVLFNKHPKKFSLNYFCLYIFFSLPAVFIYSSVLNFDFSMDILTTKNYYAISLLAALFFWFWDSVFLQKKKLCIIKRDRLNGPFQH</sequence>
<dbReference type="RefSeq" id="WP_048683135.1">
    <property type="nucleotide sequence ID" value="NZ_CCXW01000001.1"/>
</dbReference>